<sequence>MSKLTRFGLGLAALGLLGWAVPGHAYTREELAKYEEKAMMAPEWTLQGMDGKTYSLKDYRGKEYVAIQTGSST</sequence>
<proteinExistence type="predicted"/>
<accession>A0A932HY45</accession>
<keyword evidence="1" id="KW-0732">Signal</keyword>
<name>A0A932HY45_UNCTE</name>
<reference evidence="2" key="1">
    <citation type="submission" date="2020-07" db="EMBL/GenBank/DDBJ databases">
        <title>Huge and variable diversity of episymbiotic CPR bacteria and DPANN archaea in groundwater ecosystems.</title>
        <authorList>
            <person name="He C.Y."/>
            <person name="Keren R."/>
            <person name="Whittaker M."/>
            <person name="Farag I.F."/>
            <person name="Doudna J."/>
            <person name="Cate J.H.D."/>
            <person name="Banfield J.F."/>
        </authorList>
    </citation>
    <scope>NUCLEOTIDE SEQUENCE</scope>
    <source>
        <strain evidence="2">NC_groundwater_763_Ag_S-0.2um_68_21</strain>
    </source>
</reference>
<dbReference type="Proteomes" id="UP000782312">
    <property type="component" value="Unassembled WGS sequence"/>
</dbReference>
<evidence type="ECO:0000313" key="3">
    <source>
        <dbReference type="Proteomes" id="UP000782312"/>
    </source>
</evidence>
<comment type="caution">
    <text evidence="2">The sequence shown here is derived from an EMBL/GenBank/DDBJ whole genome shotgun (WGS) entry which is preliminary data.</text>
</comment>
<organism evidence="2 3">
    <name type="scientific">Tectimicrobiota bacterium</name>
    <dbReference type="NCBI Taxonomy" id="2528274"/>
    <lineage>
        <taxon>Bacteria</taxon>
        <taxon>Pseudomonadati</taxon>
        <taxon>Nitrospinota/Tectimicrobiota group</taxon>
        <taxon>Candidatus Tectimicrobiota</taxon>
    </lineage>
</organism>
<feature type="signal peptide" evidence="1">
    <location>
        <begin position="1"/>
        <end position="25"/>
    </location>
</feature>
<feature type="chain" id="PRO_5036702155" evidence="1">
    <location>
        <begin position="26"/>
        <end position="73"/>
    </location>
</feature>
<dbReference type="Gene3D" id="3.40.30.10">
    <property type="entry name" value="Glutaredoxin"/>
    <property type="match status" value="1"/>
</dbReference>
<gene>
    <name evidence="2" type="ORF">HYZ11_01685</name>
</gene>
<evidence type="ECO:0000256" key="1">
    <source>
        <dbReference type="SAM" id="SignalP"/>
    </source>
</evidence>
<protein>
    <submittedName>
        <fullName evidence="2">Uncharacterized protein</fullName>
    </submittedName>
</protein>
<evidence type="ECO:0000313" key="2">
    <source>
        <dbReference type="EMBL" id="MBI3126302.1"/>
    </source>
</evidence>
<dbReference type="EMBL" id="JACPUR010000001">
    <property type="protein sequence ID" value="MBI3126302.1"/>
    <property type="molecule type" value="Genomic_DNA"/>
</dbReference>
<dbReference type="AlphaFoldDB" id="A0A932HY45"/>